<organism evidence="1 2">
    <name type="scientific">Mycobacterium leprae</name>
    <dbReference type="NCBI Taxonomy" id="1769"/>
    <lineage>
        <taxon>Bacteria</taxon>
        <taxon>Bacillati</taxon>
        <taxon>Actinomycetota</taxon>
        <taxon>Actinomycetes</taxon>
        <taxon>Mycobacteriales</taxon>
        <taxon>Mycobacteriaceae</taxon>
        <taxon>Mycobacterium</taxon>
    </lineage>
</organism>
<dbReference type="RefSeq" id="WP_041322312.1">
    <property type="nucleotide sequence ID" value="NZ_CP029543.1"/>
</dbReference>
<accession>A0AAD0KQT8</accession>
<proteinExistence type="predicted"/>
<dbReference type="EMBL" id="CP029543">
    <property type="protein sequence ID" value="AWV47159.1"/>
    <property type="molecule type" value="Genomic_DNA"/>
</dbReference>
<sequence length="70" mass="7615">MAEELWAIPDVLCYAGNELAKHGDLLPVSQRACRREAENAQLGWVGSSTVALSVLLGQLSITLKVLPWPK</sequence>
<dbReference type="Proteomes" id="UP000249682">
    <property type="component" value="Chromosome"/>
</dbReference>
<name>A0AAD0KQT8_MYCLR</name>
<evidence type="ECO:0000313" key="2">
    <source>
        <dbReference type="Proteomes" id="UP000249682"/>
    </source>
</evidence>
<protein>
    <submittedName>
        <fullName evidence="1">Uncharacterized protein</fullName>
    </submittedName>
</protein>
<evidence type="ECO:0000313" key="1">
    <source>
        <dbReference type="EMBL" id="AWV47159.1"/>
    </source>
</evidence>
<dbReference type="AlphaFoldDB" id="A0AAD0KQT8"/>
<gene>
    <name evidence="1" type="ORF">DIJ64_00890</name>
</gene>
<reference evidence="1 2" key="1">
    <citation type="submission" date="2018-05" db="EMBL/GenBank/DDBJ databases">
        <title>Evolution of small genomes with special reference to Mycobacterium leprae.</title>
        <authorList>
            <person name="Mohanty P.S."/>
            <person name="Bansal A.K."/>
            <person name="Gupta U.D."/>
            <person name="Naaz F."/>
            <person name="Dwivedi V.D."/>
            <person name="Singh H."/>
            <person name="Gupta G."/>
            <person name="Sharma S."/>
            <person name="Arora M."/>
        </authorList>
    </citation>
    <scope>NUCLEOTIDE SEQUENCE [LARGE SCALE GENOMIC DNA]</scope>
    <source>
        <strain evidence="1 2">MRHRU-235-G</strain>
    </source>
</reference>